<dbReference type="PROSITE" id="PS50297">
    <property type="entry name" value="ANK_REP_REGION"/>
    <property type="match status" value="1"/>
</dbReference>
<evidence type="ECO:0000256" key="2">
    <source>
        <dbReference type="ARBA" id="ARBA00022527"/>
    </source>
</evidence>
<dbReference type="InterPro" id="IPR011009">
    <property type="entry name" value="Kinase-like_dom_sf"/>
</dbReference>
<dbReference type="InterPro" id="IPR008271">
    <property type="entry name" value="Ser/Thr_kinase_AS"/>
</dbReference>
<evidence type="ECO:0000256" key="5">
    <source>
        <dbReference type="ARBA" id="ARBA00022777"/>
    </source>
</evidence>
<proteinExistence type="inferred from homology"/>
<dbReference type="PANTHER" id="PTHR44329">
    <property type="entry name" value="SERINE/THREONINE-PROTEIN KINASE TNNI3K-RELATED"/>
    <property type="match status" value="1"/>
</dbReference>
<evidence type="ECO:0000256" key="4">
    <source>
        <dbReference type="ARBA" id="ARBA00022741"/>
    </source>
</evidence>
<dbReference type="InterPro" id="IPR051681">
    <property type="entry name" value="Ser/Thr_Kinases-Pseudokinases"/>
</dbReference>
<dbReference type="PIRSF" id="PIRSF000654">
    <property type="entry name" value="Integrin-linked_kinase"/>
    <property type="match status" value="1"/>
</dbReference>
<dbReference type="Proteomes" id="UP000239899">
    <property type="component" value="Unassembled WGS sequence"/>
</dbReference>
<dbReference type="GO" id="GO:0005524">
    <property type="term" value="F:ATP binding"/>
    <property type="evidence" value="ECO:0007669"/>
    <property type="project" value="UniProtKB-UniRule"/>
</dbReference>
<dbReference type="InterPro" id="IPR002110">
    <property type="entry name" value="Ankyrin_rpt"/>
</dbReference>
<accession>A0A2P6TY91</accession>
<dbReference type="SUPFAM" id="SSF56112">
    <property type="entry name" value="Protein kinase-like (PK-like)"/>
    <property type="match status" value="1"/>
</dbReference>
<keyword evidence="4 8" id="KW-0547">Nucleotide-binding</keyword>
<keyword evidence="3" id="KW-0808">Transferase</keyword>
<evidence type="ECO:0000313" key="12">
    <source>
        <dbReference type="EMBL" id="PRW59026.1"/>
    </source>
</evidence>
<dbReference type="Gene3D" id="3.30.200.20">
    <property type="entry name" value="Phosphorylase Kinase, domain 1"/>
    <property type="match status" value="1"/>
</dbReference>
<reference evidence="12 13" key="1">
    <citation type="journal article" date="2018" name="Plant J.">
        <title>Genome sequences of Chlorella sorokiniana UTEX 1602 and Micractinium conductrix SAG 241.80: implications to maltose excretion by a green alga.</title>
        <authorList>
            <person name="Arriola M.B."/>
            <person name="Velmurugan N."/>
            <person name="Zhang Y."/>
            <person name="Plunkett M.H."/>
            <person name="Hondzo H."/>
            <person name="Barney B.M."/>
        </authorList>
    </citation>
    <scope>NUCLEOTIDE SEQUENCE [LARGE SCALE GENOMIC DNA]</scope>
    <source>
        <strain evidence="13">UTEX 1602</strain>
    </source>
</reference>
<dbReference type="STRING" id="3076.A0A2P6TY91"/>
<keyword evidence="13" id="KW-1185">Reference proteome</keyword>
<keyword evidence="5" id="KW-0418">Kinase</keyword>
<evidence type="ECO:0000256" key="10">
    <source>
        <dbReference type="SAM" id="MobiDB-lite"/>
    </source>
</evidence>
<evidence type="ECO:0000259" key="11">
    <source>
        <dbReference type="PROSITE" id="PS50011"/>
    </source>
</evidence>
<evidence type="ECO:0000256" key="3">
    <source>
        <dbReference type="ARBA" id="ARBA00022679"/>
    </source>
</evidence>
<dbReference type="SUPFAM" id="SSF48403">
    <property type="entry name" value="Ankyrin repeat"/>
    <property type="match status" value="1"/>
</dbReference>
<keyword evidence="7" id="KW-0040">ANK repeat</keyword>
<dbReference type="InterPro" id="IPR000719">
    <property type="entry name" value="Prot_kinase_dom"/>
</dbReference>
<dbReference type="Pfam" id="PF07714">
    <property type="entry name" value="PK_Tyr_Ser-Thr"/>
    <property type="match status" value="1"/>
</dbReference>
<dbReference type="Gene3D" id="1.25.40.20">
    <property type="entry name" value="Ankyrin repeat-containing domain"/>
    <property type="match status" value="1"/>
</dbReference>
<feature type="repeat" description="ANK" evidence="7">
    <location>
        <begin position="43"/>
        <end position="75"/>
    </location>
</feature>
<dbReference type="PROSITE" id="PS00107">
    <property type="entry name" value="PROTEIN_KINASE_ATP"/>
    <property type="match status" value="1"/>
</dbReference>
<dbReference type="AlphaFoldDB" id="A0A2P6TY91"/>
<dbReference type="InterPro" id="IPR017441">
    <property type="entry name" value="Protein_kinase_ATP_BS"/>
</dbReference>
<dbReference type="Gene3D" id="1.10.510.10">
    <property type="entry name" value="Transferase(Phosphotransferase) domain 1"/>
    <property type="match status" value="2"/>
</dbReference>
<evidence type="ECO:0000313" key="13">
    <source>
        <dbReference type="Proteomes" id="UP000239899"/>
    </source>
</evidence>
<dbReference type="InterPro" id="IPR001245">
    <property type="entry name" value="Ser-Thr/Tyr_kinase_cat_dom"/>
</dbReference>
<dbReference type="EMBL" id="LHPG02000004">
    <property type="protein sequence ID" value="PRW59026.1"/>
    <property type="molecule type" value="Genomic_DNA"/>
</dbReference>
<evidence type="ECO:0000256" key="9">
    <source>
        <dbReference type="RuleBase" id="RU000304"/>
    </source>
</evidence>
<gene>
    <name evidence="12" type="ORF">C2E21_2493</name>
</gene>
<feature type="domain" description="Protein kinase" evidence="11">
    <location>
        <begin position="273"/>
        <end position="489"/>
    </location>
</feature>
<evidence type="ECO:0000256" key="1">
    <source>
        <dbReference type="ARBA" id="ARBA00005843"/>
    </source>
</evidence>
<comment type="similarity">
    <text evidence="1">Belongs to the protein kinase superfamily. TKL Ser/Thr protein kinase family.</text>
</comment>
<dbReference type="OrthoDB" id="537072at2759"/>
<evidence type="ECO:0000256" key="6">
    <source>
        <dbReference type="ARBA" id="ARBA00022840"/>
    </source>
</evidence>
<dbReference type="PROSITE" id="PS50011">
    <property type="entry name" value="PROTEIN_KINASE_DOM"/>
    <property type="match status" value="1"/>
</dbReference>
<comment type="caution">
    <text evidence="12">The sequence shown here is derived from an EMBL/GenBank/DDBJ whole genome shotgun (WGS) entry which is preliminary data.</text>
</comment>
<name>A0A2P6TY91_CHLSO</name>
<dbReference type="GO" id="GO:0004674">
    <property type="term" value="F:protein serine/threonine kinase activity"/>
    <property type="evidence" value="ECO:0007669"/>
    <property type="project" value="UniProtKB-KW"/>
</dbReference>
<dbReference type="SMART" id="SM00220">
    <property type="entry name" value="S_TKc"/>
    <property type="match status" value="1"/>
</dbReference>
<feature type="binding site" evidence="8">
    <location>
        <position position="300"/>
    </location>
    <ligand>
        <name>ATP</name>
        <dbReference type="ChEBI" id="CHEBI:30616"/>
    </ligand>
</feature>
<dbReference type="PROSITE" id="PS00108">
    <property type="entry name" value="PROTEIN_KINASE_ST"/>
    <property type="match status" value="1"/>
</dbReference>
<keyword evidence="2 9" id="KW-0723">Serine/threonine-protein kinase</keyword>
<dbReference type="PROSITE" id="PS50088">
    <property type="entry name" value="ANK_REPEAT"/>
    <property type="match status" value="1"/>
</dbReference>
<protein>
    <submittedName>
        <fullName evidence="12">Serine threonine-kinase CTR1</fullName>
    </submittedName>
</protein>
<dbReference type="InterPro" id="IPR036770">
    <property type="entry name" value="Ankyrin_rpt-contain_sf"/>
</dbReference>
<keyword evidence="6 8" id="KW-0067">ATP-binding</keyword>
<dbReference type="SMART" id="SM00248">
    <property type="entry name" value="ANK"/>
    <property type="match status" value="1"/>
</dbReference>
<evidence type="ECO:0000256" key="8">
    <source>
        <dbReference type="PROSITE-ProRule" id="PRU10141"/>
    </source>
</evidence>
<evidence type="ECO:0000256" key="7">
    <source>
        <dbReference type="PROSITE-ProRule" id="PRU00023"/>
    </source>
</evidence>
<organism evidence="12 13">
    <name type="scientific">Chlorella sorokiniana</name>
    <name type="common">Freshwater green alga</name>
    <dbReference type="NCBI Taxonomy" id="3076"/>
    <lineage>
        <taxon>Eukaryota</taxon>
        <taxon>Viridiplantae</taxon>
        <taxon>Chlorophyta</taxon>
        <taxon>core chlorophytes</taxon>
        <taxon>Trebouxiophyceae</taxon>
        <taxon>Chlorellales</taxon>
        <taxon>Chlorellaceae</taxon>
        <taxon>Chlorella clade</taxon>
        <taxon>Chlorella</taxon>
    </lineage>
</organism>
<sequence>MGGCLSSESASAAANILQAAGDAGRLRELLNNDPDALNVADSEGRTALHLAAARGDCERLEVLIDAGADLNLKNSRGETAGEVAQLGGNRAAALLLLHASELACSQGAPEDYERIQDPLYPNSLYDTGGSSAADYGLNPMFGRREADEGATLEAMWSALTDAARHGKLTKLRHLLRLAERRGSLETAALLRKLTAGLTPVSAVRAEAQPEAPALPGARLDDSAMRKQPGSQTGDLTGSVGADTAAEDPGREVAAQAPTLGSHLCKWEIAFSELQVGDFLGSGSFGAVFKAQWQETAVACKLLGTTGVAVLSSQTVEELHKEATLLLSLRHPNCVTCYGLCTSTPAIVTEYCALGSLGDLLKRASSNPSVAKQLTWHRRLNIALGIAKGMHYLHSRQPPVIHRDLKSMNVLVNHEWRAKLLTWQQPYSGVNVHMPPEEELETYISLMKCCWAQDPQERPTFAAVLQQLRPLAEAEHKRVAAARARTGPPA</sequence>
<dbReference type="Pfam" id="PF13857">
    <property type="entry name" value="Ank_5"/>
    <property type="match status" value="1"/>
</dbReference>
<feature type="region of interest" description="Disordered" evidence="10">
    <location>
        <begin position="206"/>
        <end position="248"/>
    </location>
</feature>